<reference evidence="1 2" key="1">
    <citation type="submission" date="2019-05" db="EMBL/GenBank/DDBJ databases">
        <title>Another draft genome of Portunus trituberculatus and its Hox gene families provides insights of decapod evolution.</title>
        <authorList>
            <person name="Jeong J.-H."/>
            <person name="Song I."/>
            <person name="Kim S."/>
            <person name="Choi T."/>
            <person name="Kim D."/>
            <person name="Ryu S."/>
            <person name="Kim W."/>
        </authorList>
    </citation>
    <scope>NUCLEOTIDE SEQUENCE [LARGE SCALE GENOMIC DNA]</scope>
    <source>
        <tissue evidence="1">Muscle</tissue>
    </source>
</reference>
<evidence type="ECO:0000313" key="2">
    <source>
        <dbReference type="Proteomes" id="UP000324222"/>
    </source>
</evidence>
<proteinExistence type="predicted"/>
<protein>
    <submittedName>
        <fullName evidence="1">Uncharacterized protein</fullName>
    </submittedName>
</protein>
<dbReference type="Proteomes" id="UP000324222">
    <property type="component" value="Unassembled WGS sequence"/>
</dbReference>
<name>A0A5B7CIM8_PORTR</name>
<dbReference type="EMBL" id="VSRR010000054">
    <property type="protein sequence ID" value="MPC09068.1"/>
    <property type="molecule type" value="Genomic_DNA"/>
</dbReference>
<dbReference type="AlphaFoldDB" id="A0A5B7CIM8"/>
<evidence type="ECO:0000313" key="1">
    <source>
        <dbReference type="EMBL" id="MPC09068.1"/>
    </source>
</evidence>
<accession>A0A5B7CIM8</accession>
<sequence>MPAAHQHTAGSETREFSEEWLRFTASLCSYCCVPSGGSLTPPPRTVRLDHCTFAATSTSRPPCET</sequence>
<keyword evidence="2" id="KW-1185">Reference proteome</keyword>
<organism evidence="1 2">
    <name type="scientific">Portunus trituberculatus</name>
    <name type="common">Swimming crab</name>
    <name type="synonym">Neptunus trituberculatus</name>
    <dbReference type="NCBI Taxonomy" id="210409"/>
    <lineage>
        <taxon>Eukaryota</taxon>
        <taxon>Metazoa</taxon>
        <taxon>Ecdysozoa</taxon>
        <taxon>Arthropoda</taxon>
        <taxon>Crustacea</taxon>
        <taxon>Multicrustacea</taxon>
        <taxon>Malacostraca</taxon>
        <taxon>Eumalacostraca</taxon>
        <taxon>Eucarida</taxon>
        <taxon>Decapoda</taxon>
        <taxon>Pleocyemata</taxon>
        <taxon>Brachyura</taxon>
        <taxon>Eubrachyura</taxon>
        <taxon>Portunoidea</taxon>
        <taxon>Portunidae</taxon>
        <taxon>Portuninae</taxon>
        <taxon>Portunus</taxon>
    </lineage>
</organism>
<gene>
    <name evidence="1" type="ORF">E2C01_001670</name>
</gene>
<comment type="caution">
    <text evidence="1">The sequence shown here is derived from an EMBL/GenBank/DDBJ whole genome shotgun (WGS) entry which is preliminary data.</text>
</comment>